<feature type="transmembrane region" description="Helical" evidence="8">
    <location>
        <begin position="12"/>
        <end position="35"/>
    </location>
</feature>
<dbReference type="RefSeq" id="WP_229703101.1">
    <property type="nucleotide sequence ID" value="NZ_BMCM01000004.1"/>
</dbReference>
<comment type="subcellular location">
    <subcellularLocation>
        <location evidence="1">Cell membrane</location>
        <topology evidence="1">Multi-pass membrane protein</topology>
    </subcellularLocation>
</comment>
<gene>
    <name evidence="9" type="ORF">GCM10007269_25620</name>
</gene>
<name>A0ABQ1RXQ4_9MICO</name>
<keyword evidence="3" id="KW-0813">Transport</keyword>
<evidence type="ECO:0000256" key="7">
    <source>
        <dbReference type="ARBA" id="ARBA00023136"/>
    </source>
</evidence>
<feature type="transmembrane region" description="Helical" evidence="8">
    <location>
        <begin position="308"/>
        <end position="334"/>
    </location>
</feature>
<feature type="transmembrane region" description="Helical" evidence="8">
    <location>
        <begin position="267"/>
        <end position="288"/>
    </location>
</feature>
<reference evidence="10" key="1">
    <citation type="journal article" date="2019" name="Int. J. Syst. Evol. Microbiol.">
        <title>The Global Catalogue of Microorganisms (GCM) 10K type strain sequencing project: providing services to taxonomists for standard genome sequencing and annotation.</title>
        <authorList>
            <consortium name="The Broad Institute Genomics Platform"/>
            <consortium name="The Broad Institute Genome Sequencing Center for Infectious Disease"/>
            <person name="Wu L."/>
            <person name="Ma J."/>
        </authorList>
    </citation>
    <scope>NUCLEOTIDE SEQUENCE [LARGE SCALE GENOMIC DNA]</scope>
    <source>
        <strain evidence="10">CCM 7640</strain>
    </source>
</reference>
<feature type="transmembrane region" description="Helical" evidence="8">
    <location>
        <begin position="70"/>
        <end position="96"/>
    </location>
</feature>
<dbReference type="Proteomes" id="UP000629365">
    <property type="component" value="Unassembled WGS sequence"/>
</dbReference>
<evidence type="ECO:0000256" key="6">
    <source>
        <dbReference type="ARBA" id="ARBA00022989"/>
    </source>
</evidence>
<dbReference type="PANTHER" id="PTHR21716:SF53">
    <property type="entry name" value="PERMEASE PERM-RELATED"/>
    <property type="match status" value="1"/>
</dbReference>
<evidence type="ECO:0000256" key="4">
    <source>
        <dbReference type="ARBA" id="ARBA00022475"/>
    </source>
</evidence>
<evidence type="ECO:0000313" key="10">
    <source>
        <dbReference type="Proteomes" id="UP000629365"/>
    </source>
</evidence>
<evidence type="ECO:0000256" key="3">
    <source>
        <dbReference type="ARBA" id="ARBA00022448"/>
    </source>
</evidence>
<proteinExistence type="inferred from homology"/>
<sequence>MTPRAIADGARSPALSPGLRTLIGLAASVIALAGLWLGRDLVAPLALAAVIVIICQPVRHRLDGSGRPRWLGTLLVVATAWGVLVALALLLVLASLQFVRLIDDYTDELTAASQTLTQWLHGLGLTMHDSEWNAAFLQPSTILGYAASLTGSMLSVIAALFFVFAYLIYMSVDAARYSLAETSFGADARPALARFHHFSAGVRRYYLVNAAFGATVAVVDGLALWALGVPAPIVWAVLAFVTNFIPNIGFVIGLIPPALLALVVGGWPLMVAVIVIYCAVNVVLQVLVQPKFVSDAVNLSLTLTFFSVIFWTFIIGPLGAVLAIPLTLLTRALLLEGDPGSRWLRWLSGAAV</sequence>
<feature type="transmembrane region" description="Helical" evidence="8">
    <location>
        <begin position="142"/>
        <end position="169"/>
    </location>
</feature>
<evidence type="ECO:0000256" key="2">
    <source>
        <dbReference type="ARBA" id="ARBA00009773"/>
    </source>
</evidence>
<organism evidence="9 10">
    <name type="scientific">Microbacterium murale</name>
    <dbReference type="NCBI Taxonomy" id="1081040"/>
    <lineage>
        <taxon>Bacteria</taxon>
        <taxon>Bacillati</taxon>
        <taxon>Actinomycetota</taxon>
        <taxon>Actinomycetes</taxon>
        <taxon>Micrococcales</taxon>
        <taxon>Microbacteriaceae</taxon>
        <taxon>Microbacterium</taxon>
    </lineage>
</organism>
<feature type="transmembrane region" description="Helical" evidence="8">
    <location>
        <begin position="41"/>
        <end position="58"/>
    </location>
</feature>
<comment type="similarity">
    <text evidence="2">Belongs to the autoinducer-2 exporter (AI-2E) (TC 2.A.86) family.</text>
</comment>
<evidence type="ECO:0000256" key="1">
    <source>
        <dbReference type="ARBA" id="ARBA00004651"/>
    </source>
</evidence>
<comment type="caution">
    <text evidence="9">The sequence shown here is derived from an EMBL/GenBank/DDBJ whole genome shotgun (WGS) entry which is preliminary data.</text>
</comment>
<protein>
    <submittedName>
        <fullName evidence="9">AI-2E family transporter</fullName>
    </submittedName>
</protein>
<keyword evidence="5 8" id="KW-0812">Transmembrane</keyword>
<evidence type="ECO:0000313" key="9">
    <source>
        <dbReference type="EMBL" id="GGD81715.1"/>
    </source>
</evidence>
<dbReference type="PANTHER" id="PTHR21716">
    <property type="entry name" value="TRANSMEMBRANE PROTEIN"/>
    <property type="match status" value="1"/>
</dbReference>
<keyword evidence="4" id="KW-1003">Cell membrane</keyword>
<dbReference type="EMBL" id="BMCM01000004">
    <property type="protein sequence ID" value="GGD81715.1"/>
    <property type="molecule type" value="Genomic_DNA"/>
</dbReference>
<keyword evidence="6 8" id="KW-1133">Transmembrane helix</keyword>
<keyword evidence="10" id="KW-1185">Reference proteome</keyword>
<feature type="transmembrane region" description="Helical" evidence="8">
    <location>
        <begin position="205"/>
        <end position="227"/>
    </location>
</feature>
<accession>A0ABQ1RXQ4</accession>
<dbReference type="Pfam" id="PF01594">
    <property type="entry name" value="AI-2E_transport"/>
    <property type="match status" value="1"/>
</dbReference>
<dbReference type="InterPro" id="IPR002549">
    <property type="entry name" value="AI-2E-like"/>
</dbReference>
<feature type="transmembrane region" description="Helical" evidence="8">
    <location>
        <begin position="233"/>
        <end position="255"/>
    </location>
</feature>
<evidence type="ECO:0000256" key="8">
    <source>
        <dbReference type="SAM" id="Phobius"/>
    </source>
</evidence>
<evidence type="ECO:0000256" key="5">
    <source>
        <dbReference type="ARBA" id="ARBA00022692"/>
    </source>
</evidence>
<keyword evidence="7 8" id="KW-0472">Membrane</keyword>